<dbReference type="InterPro" id="IPR018062">
    <property type="entry name" value="HTH_AraC-typ_CS"/>
</dbReference>
<evidence type="ECO:0000256" key="1">
    <source>
        <dbReference type="ARBA" id="ARBA00023015"/>
    </source>
</evidence>
<keyword evidence="1" id="KW-0805">Transcription regulation</keyword>
<accession>A0A841RB55</accession>
<gene>
    <name evidence="5" type="ORF">HNR50_001310</name>
</gene>
<keyword evidence="3" id="KW-0804">Transcription</keyword>
<dbReference type="PANTHER" id="PTHR43280">
    <property type="entry name" value="ARAC-FAMILY TRANSCRIPTIONAL REGULATOR"/>
    <property type="match status" value="1"/>
</dbReference>
<evidence type="ECO:0000256" key="2">
    <source>
        <dbReference type="ARBA" id="ARBA00023125"/>
    </source>
</evidence>
<proteinExistence type="predicted"/>
<dbReference type="InterPro" id="IPR020449">
    <property type="entry name" value="Tscrpt_reg_AraC-type_HTH"/>
</dbReference>
<evidence type="ECO:0000313" key="5">
    <source>
        <dbReference type="EMBL" id="MBB6479652.1"/>
    </source>
</evidence>
<sequence length="275" mass="31356">MIHSGPVICQIYHDSYHHVSTPEEGRLLFFFQLEGSASVHLGGTVLDVQDSCAFIMPSALSFRVRGRGRARLLDCRISYINSLLKSSIGSALSSLLPSVKTGPFRAYCLSGHSVLRLEPLLDIISEETGLKRSDYLDMIHFQIFEILILLRREGALSQADIETWSVSQRVWQIEDVAEFIDSNYDIPFTLEELAVRCNLNPSYFSRAFREKMGLPLFEYINRMRIGRAVQLLKNTNLAILEIAMTVGYNNVSFFNRYFRKLKGCSPGEFRKKILE</sequence>
<dbReference type="SMART" id="SM00342">
    <property type="entry name" value="HTH_ARAC"/>
    <property type="match status" value="1"/>
</dbReference>
<dbReference type="PRINTS" id="PR00032">
    <property type="entry name" value="HTHARAC"/>
</dbReference>
<dbReference type="GO" id="GO:0043565">
    <property type="term" value="F:sequence-specific DNA binding"/>
    <property type="evidence" value="ECO:0007669"/>
    <property type="project" value="InterPro"/>
</dbReference>
<dbReference type="RefSeq" id="WP_184745079.1">
    <property type="nucleotide sequence ID" value="NZ_JACHGJ010000002.1"/>
</dbReference>
<keyword evidence="2 5" id="KW-0238">DNA-binding</keyword>
<dbReference type="Pfam" id="PF12833">
    <property type="entry name" value="HTH_18"/>
    <property type="match status" value="1"/>
</dbReference>
<reference evidence="5 6" key="1">
    <citation type="submission" date="2020-08" db="EMBL/GenBank/DDBJ databases">
        <title>Genomic Encyclopedia of Type Strains, Phase IV (KMG-IV): sequencing the most valuable type-strain genomes for metagenomic binning, comparative biology and taxonomic classification.</title>
        <authorList>
            <person name="Goeker M."/>
        </authorList>
    </citation>
    <scope>NUCLEOTIDE SEQUENCE [LARGE SCALE GENOMIC DNA]</scope>
    <source>
        <strain evidence="5 6">DSM 2461</strain>
    </source>
</reference>
<comment type="caution">
    <text evidence="5">The sequence shown here is derived from an EMBL/GenBank/DDBJ whole genome shotgun (WGS) entry which is preliminary data.</text>
</comment>
<dbReference type="InterPro" id="IPR009057">
    <property type="entry name" value="Homeodomain-like_sf"/>
</dbReference>
<evidence type="ECO:0000256" key="3">
    <source>
        <dbReference type="ARBA" id="ARBA00023163"/>
    </source>
</evidence>
<dbReference type="PROSITE" id="PS01124">
    <property type="entry name" value="HTH_ARAC_FAMILY_2"/>
    <property type="match status" value="1"/>
</dbReference>
<name>A0A841RB55_9SPIO</name>
<protein>
    <submittedName>
        <fullName evidence="5">AraC-like DNA-binding protein</fullName>
    </submittedName>
</protein>
<dbReference type="PROSITE" id="PS00041">
    <property type="entry name" value="HTH_ARAC_FAMILY_1"/>
    <property type="match status" value="1"/>
</dbReference>
<evidence type="ECO:0000313" key="6">
    <source>
        <dbReference type="Proteomes" id="UP000587760"/>
    </source>
</evidence>
<dbReference type="SUPFAM" id="SSF46689">
    <property type="entry name" value="Homeodomain-like"/>
    <property type="match status" value="2"/>
</dbReference>
<dbReference type="Proteomes" id="UP000587760">
    <property type="component" value="Unassembled WGS sequence"/>
</dbReference>
<dbReference type="AlphaFoldDB" id="A0A841RB55"/>
<dbReference type="PANTHER" id="PTHR43280:SF2">
    <property type="entry name" value="HTH-TYPE TRANSCRIPTIONAL REGULATOR EXSA"/>
    <property type="match status" value="1"/>
</dbReference>
<dbReference type="GO" id="GO:0003700">
    <property type="term" value="F:DNA-binding transcription factor activity"/>
    <property type="evidence" value="ECO:0007669"/>
    <property type="project" value="InterPro"/>
</dbReference>
<dbReference type="InterPro" id="IPR018060">
    <property type="entry name" value="HTH_AraC"/>
</dbReference>
<organism evidence="5 6">
    <name type="scientific">Spirochaeta isovalerica</name>
    <dbReference type="NCBI Taxonomy" id="150"/>
    <lineage>
        <taxon>Bacteria</taxon>
        <taxon>Pseudomonadati</taxon>
        <taxon>Spirochaetota</taxon>
        <taxon>Spirochaetia</taxon>
        <taxon>Spirochaetales</taxon>
        <taxon>Spirochaetaceae</taxon>
        <taxon>Spirochaeta</taxon>
    </lineage>
</organism>
<feature type="domain" description="HTH araC/xylS-type" evidence="4">
    <location>
        <begin position="174"/>
        <end position="272"/>
    </location>
</feature>
<dbReference type="EMBL" id="JACHGJ010000002">
    <property type="protein sequence ID" value="MBB6479652.1"/>
    <property type="molecule type" value="Genomic_DNA"/>
</dbReference>
<evidence type="ECO:0000259" key="4">
    <source>
        <dbReference type="PROSITE" id="PS01124"/>
    </source>
</evidence>
<dbReference type="Gene3D" id="1.10.10.60">
    <property type="entry name" value="Homeodomain-like"/>
    <property type="match status" value="2"/>
</dbReference>
<keyword evidence="6" id="KW-1185">Reference proteome</keyword>